<keyword evidence="2" id="KW-1185">Reference proteome</keyword>
<organism evidence="1 2">
    <name type="scientific">Pluteus cervinus</name>
    <dbReference type="NCBI Taxonomy" id="181527"/>
    <lineage>
        <taxon>Eukaryota</taxon>
        <taxon>Fungi</taxon>
        <taxon>Dikarya</taxon>
        <taxon>Basidiomycota</taxon>
        <taxon>Agaricomycotina</taxon>
        <taxon>Agaricomycetes</taxon>
        <taxon>Agaricomycetidae</taxon>
        <taxon>Agaricales</taxon>
        <taxon>Pluteineae</taxon>
        <taxon>Pluteaceae</taxon>
        <taxon>Pluteus</taxon>
    </lineage>
</organism>
<protein>
    <submittedName>
        <fullName evidence="1">Cysteine proteinase</fullName>
    </submittedName>
</protein>
<reference evidence="1 2" key="1">
    <citation type="journal article" date="2019" name="Nat. Ecol. Evol.">
        <title>Megaphylogeny resolves global patterns of mushroom evolution.</title>
        <authorList>
            <person name="Varga T."/>
            <person name="Krizsan K."/>
            <person name="Foldi C."/>
            <person name="Dima B."/>
            <person name="Sanchez-Garcia M."/>
            <person name="Sanchez-Ramirez S."/>
            <person name="Szollosi G.J."/>
            <person name="Szarkandi J.G."/>
            <person name="Papp V."/>
            <person name="Albert L."/>
            <person name="Andreopoulos W."/>
            <person name="Angelini C."/>
            <person name="Antonin V."/>
            <person name="Barry K.W."/>
            <person name="Bougher N.L."/>
            <person name="Buchanan P."/>
            <person name="Buyck B."/>
            <person name="Bense V."/>
            <person name="Catcheside P."/>
            <person name="Chovatia M."/>
            <person name="Cooper J."/>
            <person name="Damon W."/>
            <person name="Desjardin D."/>
            <person name="Finy P."/>
            <person name="Geml J."/>
            <person name="Haridas S."/>
            <person name="Hughes K."/>
            <person name="Justo A."/>
            <person name="Karasinski D."/>
            <person name="Kautmanova I."/>
            <person name="Kiss B."/>
            <person name="Kocsube S."/>
            <person name="Kotiranta H."/>
            <person name="LaButti K.M."/>
            <person name="Lechner B.E."/>
            <person name="Liimatainen K."/>
            <person name="Lipzen A."/>
            <person name="Lukacs Z."/>
            <person name="Mihaltcheva S."/>
            <person name="Morgado L.N."/>
            <person name="Niskanen T."/>
            <person name="Noordeloos M.E."/>
            <person name="Ohm R.A."/>
            <person name="Ortiz-Santana B."/>
            <person name="Ovrebo C."/>
            <person name="Racz N."/>
            <person name="Riley R."/>
            <person name="Savchenko A."/>
            <person name="Shiryaev A."/>
            <person name="Soop K."/>
            <person name="Spirin V."/>
            <person name="Szebenyi C."/>
            <person name="Tomsovsky M."/>
            <person name="Tulloss R.E."/>
            <person name="Uehling J."/>
            <person name="Grigoriev I.V."/>
            <person name="Vagvolgyi C."/>
            <person name="Papp T."/>
            <person name="Martin F.M."/>
            <person name="Miettinen O."/>
            <person name="Hibbett D.S."/>
            <person name="Nagy L.G."/>
        </authorList>
    </citation>
    <scope>NUCLEOTIDE SEQUENCE [LARGE SCALE GENOMIC DNA]</scope>
    <source>
        <strain evidence="1 2">NL-1719</strain>
    </source>
</reference>
<sequence length="1379" mass="155301">MDPKDSLRRRPLPTPGAQAAPAQRPNTPVFDSIPTSNFYGTGSSNPPPPLPSRPKATGSSHTTYIQQSAPPSYTSALDSEFREPESLPEQDSIPDLIPSDAAQGWSDHNWGPSEWDYQPTDNWGTGTFDPLEMMDTATRDVGVPIDGRSNTEENQWWNPIEREHYERPGPGMLPPGLAEALHNSDHSLFSVSASLPTTAVSASKSKPELTPSSSPGSPPLVSPQPSTSSSASACPPPNEDDVRTAIPHPNAYYCPKDHGWIILSWKSSTVDPPFAKSFANTPHMPFPDQLRRKRTASCLDDDNPRSRSNKTHHFHKYEKAIDAHKLIPPLRRDEWEVMESVKLKRRGGTIIVDNEDLEKIRIRDADPPEEEMEEGKLLDLYVCCQCSFYCVASGVIPGVIQRKYFEEFVKEKREQPQPGKTGEQSVSVGLETIATAIENRLWKGETRSIRINRPNFQTKIGWNVTVKRIFELLGFIEDEQDGDLGIKPPLADLSPLGRTNRKKLLRAWVEIGAWLADFRRIYSTQFKDPKTYKLLSIKIDPAREMYQTAIGAHPDQIPRDPGTTASAVLVRCQDALKEFGLTNSTYSAELLVFAYFAQCRCDPAGTVKYFSFLSNIVQTLREFADCPALLLDTLAMESSRDRFTLEDIHRATEILGFGAEGVLKVEYDNEIGDSWIENAWRECLKRSWKDPLRGHEIQRDANQAFRILAEARGSAKLRRVWEFNKDKFMTPSRAYDTLEVPHDVDDSMLITIYQMRLDETPTQMDRMREALSVIAESRDSERLKRFLQSGEDPGDVVPPTRPDFPRGLNQLGNTCYLNSLLQYFYTIKELREAVMPMTRLDLKALDDDKLTDDELKRHRVGGRLVTRREINRSKKFVGQLAVLFTNLEYCDAPSVTPSMELAELALVTSKDEDEEADGRGTESSNDTDATLVDELPGHSAQQSNPTQSSILGKRPRDLQRPEEMDVDLLSPRNPNEQGRALSPILLDLDQGPVAGPSNRPEASTSGSRLDFEGDVEMKKQPPLPARKNTRVNSESTMIGKQHDVAECMDNCMFQIETALLPFNSTESQEDVGKSSVVKKLFYGKIKQRLTGAEPRSRSSVHEKEDLFSHLPVNVADDGIDIYDGLSNYFDDTVEFEGRKHRMEVSLVELPPLLQIQLQRAQFNRDTLQSYKSQAYVKFGETIYVDRFMDNADPQKKARSKTIQVDLNTARDRLRALLEGKDGSYATAIEKTREFLSQIGGLEDEGVDEDLSHQLESEALMIDEEITQLRVRIDVLKESLESIWEDSTDVAYELTSVFIHRGSSSSFGHYFFYSRNLPSEPDSWFKYNDSDVSIVSKEEILANTTGSTANPYLLVFARKGLDVVDTVKRFDPAKLLDSTS</sequence>
<evidence type="ECO:0000313" key="2">
    <source>
        <dbReference type="Proteomes" id="UP000308600"/>
    </source>
</evidence>
<dbReference type="EMBL" id="ML208356">
    <property type="protein sequence ID" value="TFK68265.1"/>
    <property type="molecule type" value="Genomic_DNA"/>
</dbReference>
<proteinExistence type="predicted"/>
<name>A0ACD3ARD0_9AGAR</name>
<dbReference type="Proteomes" id="UP000308600">
    <property type="component" value="Unassembled WGS sequence"/>
</dbReference>
<gene>
    <name evidence="1" type="ORF">BDN72DRAFT_950450</name>
</gene>
<accession>A0ACD3ARD0</accession>
<evidence type="ECO:0000313" key="1">
    <source>
        <dbReference type="EMBL" id="TFK68265.1"/>
    </source>
</evidence>